<dbReference type="AlphaFoldDB" id="E9I7T5"/>
<reference evidence="1 2" key="1">
    <citation type="journal article" date="2011" name="Science">
        <title>The ecoresponsive genome of Daphnia pulex.</title>
        <authorList>
            <person name="Colbourne J.K."/>
            <person name="Pfrender M.E."/>
            <person name="Gilbert D."/>
            <person name="Thomas W.K."/>
            <person name="Tucker A."/>
            <person name="Oakley T.H."/>
            <person name="Tokishita S."/>
            <person name="Aerts A."/>
            <person name="Arnold G.J."/>
            <person name="Basu M.K."/>
            <person name="Bauer D.J."/>
            <person name="Caceres C.E."/>
            <person name="Carmel L."/>
            <person name="Casola C."/>
            <person name="Choi J.H."/>
            <person name="Detter J.C."/>
            <person name="Dong Q."/>
            <person name="Dusheyko S."/>
            <person name="Eads B.D."/>
            <person name="Frohlich T."/>
            <person name="Geiler-Samerotte K.A."/>
            <person name="Gerlach D."/>
            <person name="Hatcher P."/>
            <person name="Jogdeo S."/>
            <person name="Krijgsveld J."/>
            <person name="Kriventseva E.V."/>
            <person name="Kultz D."/>
            <person name="Laforsch C."/>
            <person name="Lindquist E."/>
            <person name="Lopez J."/>
            <person name="Manak J.R."/>
            <person name="Muller J."/>
            <person name="Pangilinan J."/>
            <person name="Patwardhan R.P."/>
            <person name="Pitluck S."/>
            <person name="Pritham E.J."/>
            <person name="Rechtsteiner A."/>
            <person name="Rho M."/>
            <person name="Rogozin I.B."/>
            <person name="Sakarya O."/>
            <person name="Salamov A."/>
            <person name="Schaack S."/>
            <person name="Shapiro H."/>
            <person name="Shiga Y."/>
            <person name="Skalitzky C."/>
            <person name="Smith Z."/>
            <person name="Souvorov A."/>
            <person name="Sung W."/>
            <person name="Tang Z."/>
            <person name="Tsuchiya D."/>
            <person name="Tu H."/>
            <person name="Vos H."/>
            <person name="Wang M."/>
            <person name="Wolf Y.I."/>
            <person name="Yamagata H."/>
            <person name="Yamada T."/>
            <person name="Ye Y."/>
            <person name="Shaw J.R."/>
            <person name="Andrews J."/>
            <person name="Crease T.J."/>
            <person name="Tang H."/>
            <person name="Lucas S.M."/>
            <person name="Robertson H.M."/>
            <person name="Bork P."/>
            <person name="Koonin E.V."/>
            <person name="Zdobnov E.M."/>
            <person name="Grigoriev I.V."/>
            <person name="Lynch M."/>
            <person name="Boore J.L."/>
        </authorList>
    </citation>
    <scope>NUCLEOTIDE SEQUENCE [LARGE SCALE GENOMIC DNA]</scope>
</reference>
<dbReference type="KEGG" id="dpx:DAPPUDRAFT_280198"/>
<protein>
    <recommendedName>
        <fullName evidence="3">Alpha/beta hydrolase fold-3 domain-containing protein</fullName>
    </recommendedName>
</protein>
<feature type="non-terminal residue" evidence="1">
    <location>
        <position position="143"/>
    </location>
</feature>
<dbReference type="Proteomes" id="UP000000305">
    <property type="component" value="Unassembled WGS sequence"/>
</dbReference>
<keyword evidence="2" id="KW-1185">Reference proteome</keyword>
<dbReference type="HOGENOM" id="CLU_1810980_0_0_1"/>
<dbReference type="PhylomeDB" id="E9I7T5"/>
<dbReference type="Gene3D" id="3.40.50.1820">
    <property type="entry name" value="alpha/beta hydrolase"/>
    <property type="match status" value="1"/>
</dbReference>
<proteinExistence type="predicted"/>
<dbReference type="STRING" id="6669.E9I7T5"/>
<dbReference type="InParanoid" id="E9I7T5"/>
<feature type="non-terminal residue" evidence="1">
    <location>
        <position position="1"/>
    </location>
</feature>
<dbReference type="EMBL" id="GL737478">
    <property type="protein sequence ID" value="EFX59945.1"/>
    <property type="molecule type" value="Genomic_DNA"/>
</dbReference>
<evidence type="ECO:0000313" key="1">
    <source>
        <dbReference type="EMBL" id="EFX59945.1"/>
    </source>
</evidence>
<gene>
    <name evidence="1" type="ORF">DAPPUDRAFT_280198</name>
</gene>
<evidence type="ECO:0008006" key="3">
    <source>
        <dbReference type="Google" id="ProtNLM"/>
    </source>
</evidence>
<dbReference type="OrthoDB" id="408631at2759"/>
<dbReference type="SUPFAM" id="SSF53474">
    <property type="entry name" value="alpha/beta-Hydrolases"/>
    <property type="match status" value="1"/>
</dbReference>
<accession>E9I7T5</accession>
<sequence length="143" mass="16130">GLMLTVLVISVLIAYEFNNVYVPEGLENKHAYKVTGLVMSTTGFLAKSLAWFNIGTEVSNFREILGYAIKIEELKRTEVNVKKEDRTINGIRVRVYEPKDKSAGKRPALIFYHGGGYAFGHLNTYDLFIEKILEKQELVAVSV</sequence>
<dbReference type="InterPro" id="IPR029058">
    <property type="entry name" value="AB_hydrolase_fold"/>
</dbReference>
<organism evidence="1 2">
    <name type="scientific">Daphnia pulex</name>
    <name type="common">Water flea</name>
    <dbReference type="NCBI Taxonomy" id="6669"/>
    <lineage>
        <taxon>Eukaryota</taxon>
        <taxon>Metazoa</taxon>
        <taxon>Ecdysozoa</taxon>
        <taxon>Arthropoda</taxon>
        <taxon>Crustacea</taxon>
        <taxon>Branchiopoda</taxon>
        <taxon>Diplostraca</taxon>
        <taxon>Cladocera</taxon>
        <taxon>Anomopoda</taxon>
        <taxon>Daphniidae</taxon>
        <taxon>Daphnia</taxon>
    </lineage>
</organism>
<name>E9I7T5_DAPPU</name>
<evidence type="ECO:0000313" key="2">
    <source>
        <dbReference type="Proteomes" id="UP000000305"/>
    </source>
</evidence>